<evidence type="ECO:0000313" key="5">
    <source>
        <dbReference type="Proteomes" id="UP000663882"/>
    </source>
</evidence>
<protein>
    <submittedName>
        <fullName evidence="1">Uncharacterized protein</fullName>
    </submittedName>
</protein>
<dbReference type="OrthoDB" id="10043881at2759"/>
<dbReference type="Proteomes" id="UP000663823">
    <property type="component" value="Unassembled WGS sequence"/>
</dbReference>
<comment type="caution">
    <text evidence="1">The sequence shown here is derived from an EMBL/GenBank/DDBJ whole genome shotgun (WGS) entry which is preliminary data.</text>
</comment>
<organism evidence="1 5">
    <name type="scientific">Rotaria sordida</name>
    <dbReference type="NCBI Taxonomy" id="392033"/>
    <lineage>
        <taxon>Eukaryota</taxon>
        <taxon>Metazoa</taxon>
        <taxon>Spiralia</taxon>
        <taxon>Gnathifera</taxon>
        <taxon>Rotifera</taxon>
        <taxon>Eurotatoria</taxon>
        <taxon>Bdelloidea</taxon>
        <taxon>Philodinida</taxon>
        <taxon>Philodinidae</taxon>
        <taxon>Rotaria</taxon>
    </lineage>
</organism>
<proteinExistence type="predicted"/>
<accession>A0A815RGN3</accession>
<evidence type="ECO:0000313" key="1">
    <source>
        <dbReference type="EMBL" id="CAF1477135.1"/>
    </source>
</evidence>
<dbReference type="Proteomes" id="UP000663882">
    <property type="component" value="Unassembled WGS sequence"/>
</dbReference>
<evidence type="ECO:0000313" key="3">
    <source>
        <dbReference type="EMBL" id="CAF4124344.1"/>
    </source>
</evidence>
<gene>
    <name evidence="4" type="ORF">FNK824_LOCUS35704</name>
    <name evidence="3" type="ORF">OTI717_LOCUS35004</name>
    <name evidence="1" type="ORF">RFH988_LOCUS37821</name>
    <name evidence="2" type="ORF">SEV965_LOCUS37909</name>
</gene>
<dbReference type="EMBL" id="CAJNOO010008031">
    <property type="protein sequence ID" value="CAF1477135.1"/>
    <property type="molecule type" value="Genomic_DNA"/>
</dbReference>
<dbReference type="Proteomes" id="UP000663889">
    <property type="component" value="Unassembled WGS sequence"/>
</dbReference>
<dbReference type="EMBL" id="CAJOBE010015480">
    <property type="protein sequence ID" value="CAF4190223.1"/>
    <property type="molecule type" value="Genomic_DNA"/>
</dbReference>
<dbReference type="EMBL" id="CAJOAX010013065">
    <property type="protein sequence ID" value="CAF4124344.1"/>
    <property type="molecule type" value="Genomic_DNA"/>
</dbReference>
<reference evidence="1" key="1">
    <citation type="submission" date="2021-02" db="EMBL/GenBank/DDBJ databases">
        <authorList>
            <person name="Nowell W R."/>
        </authorList>
    </citation>
    <scope>NUCLEOTIDE SEQUENCE</scope>
</reference>
<sequence length="301" mass="35569">MLETRVLCKILPRAFDNLEHFVDLNIYSSTINDSNSIYLKNQHHNVIQETKRRYLNISLDVYKLKIQEHQKQYQYELAQLMNSTTKMTNFQKKLLRQRQRSSVAKNAIGVSPEPYLDLISNPFNRFEWDHLSLGPSCIRSNQSAVRPRKQQETELSNEHKAISSKVQNHLVEHHHIPRTLPILKEYSNHLHQYLNQCYFAPLSYKDRIQALKQIQTLTSIRRKIKQHKLIIRLSDKGNNFYIGSATEFAHKVQKCFSDTNAFVELSYNPFNEILDNVIRLLNQLASKKLILQWQYKQMMSD</sequence>
<dbReference type="EMBL" id="CAJNOU010008408">
    <property type="protein sequence ID" value="CAF1537317.1"/>
    <property type="molecule type" value="Genomic_DNA"/>
</dbReference>
<dbReference type="AlphaFoldDB" id="A0A815RGN3"/>
<evidence type="ECO:0000313" key="4">
    <source>
        <dbReference type="EMBL" id="CAF4190223.1"/>
    </source>
</evidence>
<evidence type="ECO:0000313" key="2">
    <source>
        <dbReference type="EMBL" id="CAF1537317.1"/>
    </source>
</evidence>
<name>A0A815RGN3_9BILA</name>
<dbReference type="Proteomes" id="UP000663874">
    <property type="component" value="Unassembled WGS sequence"/>
</dbReference>